<dbReference type="EMBL" id="RQHW01000033">
    <property type="protein sequence ID" value="TGN19216.1"/>
    <property type="molecule type" value="Genomic_DNA"/>
</dbReference>
<dbReference type="Proteomes" id="UP000298058">
    <property type="component" value="Unassembled WGS sequence"/>
</dbReference>
<proteinExistence type="predicted"/>
<gene>
    <name evidence="3" type="ORF">EHS15_09875</name>
</gene>
<evidence type="ECO:0000313" key="3">
    <source>
        <dbReference type="EMBL" id="TGN19216.1"/>
    </source>
</evidence>
<protein>
    <submittedName>
        <fullName evidence="3">Uncharacterized protein</fullName>
    </submittedName>
</protein>
<keyword evidence="2" id="KW-0812">Transmembrane</keyword>
<evidence type="ECO:0000256" key="1">
    <source>
        <dbReference type="SAM" id="MobiDB-lite"/>
    </source>
</evidence>
<reference evidence="3" key="1">
    <citation type="journal article" date="2019" name="PLoS Negl. Trop. Dis.">
        <title>Revisiting the worldwide diversity of Leptospira species in the environment.</title>
        <authorList>
            <person name="Vincent A.T."/>
            <person name="Schiettekatte O."/>
            <person name="Bourhy P."/>
            <person name="Veyrier F.J."/>
            <person name="Picardeau M."/>
        </authorList>
    </citation>
    <scope>NUCLEOTIDE SEQUENCE [LARGE SCALE GENOMIC DNA]</scope>
    <source>
        <strain evidence="3">201300427</strain>
    </source>
</reference>
<accession>A0A4V3JY62</accession>
<keyword evidence="2" id="KW-0472">Membrane</keyword>
<name>A0A4V3JY62_9LEPT</name>
<organism evidence="3 4">
    <name type="scientific">Leptospira idonii</name>
    <dbReference type="NCBI Taxonomy" id="1193500"/>
    <lineage>
        <taxon>Bacteria</taxon>
        <taxon>Pseudomonadati</taxon>
        <taxon>Spirochaetota</taxon>
        <taxon>Spirochaetia</taxon>
        <taxon>Leptospirales</taxon>
        <taxon>Leptospiraceae</taxon>
        <taxon>Leptospira</taxon>
    </lineage>
</organism>
<feature type="transmembrane region" description="Helical" evidence="2">
    <location>
        <begin position="31"/>
        <end position="53"/>
    </location>
</feature>
<keyword evidence="4" id="KW-1185">Reference proteome</keyword>
<evidence type="ECO:0000313" key="4">
    <source>
        <dbReference type="Proteomes" id="UP000298058"/>
    </source>
</evidence>
<sequence length="158" mass="16416">MQLGFLVGFAILGTLISTVCGFLVGNRITYILFVSAISTLAFGGLGFGVYTVLEKKVPEFLEFLQGISLGGFGSSEGDYEGEEGGSFASGSESGSVSGDDFGVQTAAGDPAMDAKLAMAKSGKFGDHIIVDKIAIKNEPKLMAEAIRTMLAKDDPQEG</sequence>
<dbReference type="AlphaFoldDB" id="A0A4V3JY62"/>
<evidence type="ECO:0000256" key="2">
    <source>
        <dbReference type="SAM" id="Phobius"/>
    </source>
</evidence>
<comment type="caution">
    <text evidence="3">The sequence shown here is derived from an EMBL/GenBank/DDBJ whole genome shotgun (WGS) entry which is preliminary data.</text>
</comment>
<feature type="compositionally biased region" description="Low complexity" evidence="1">
    <location>
        <begin position="85"/>
        <end position="103"/>
    </location>
</feature>
<feature type="region of interest" description="Disordered" evidence="1">
    <location>
        <begin position="75"/>
        <end position="105"/>
    </location>
</feature>
<dbReference type="RefSeq" id="WP_135760401.1">
    <property type="nucleotide sequence ID" value="NZ_RQHW01000033.1"/>
</dbReference>
<dbReference type="OrthoDB" id="344963at2"/>
<keyword evidence="2" id="KW-1133">Transmembrane helix</keyword>